<reference evidence="1 2" key="1">
    <citation type="submission" date="2021-07" db="EMBL/GenBank/DDBJ databases">
        <authorList>
            <consortium name="Genoscope - CEA"/>
            <person name="William W."/>
        </authorList>
    </citation>
    <scope>NUCLEOTIDE SEQUENCE [LARGE SCALE GENOMIC DNA]</scope>
</reference>
<sequence>MKKMHRNDSACENDLSVNHGLIYQGLTQDLVVDSDENLQKASYRSRKVMLALLWRGRVLEMRSQKSDGDASERLLTNGASHPILCFRTVSRLLL</sequence>
<evidence type="ECO:0000313" key="1">
    <source>
        <dbReference type="EMBL" id="CAG7906148.1"/>
    </source>
</evidence>
<gene>
    <name evidence="1" type="ORF">BRAPAZ1V2_A04P10490.2</name>
</gene>
<evidence type="ECO:0000313" key="2">
    <source>
        <dbReference type="Proteomes" id="UP000694005"/>
    </source>
</evidence>
<organism evidence="1 2">
    <name type="scientific">Brassica campestris</name>
    <name type="common">Field mustard</name>
    <dbReference type="NCBI Taxonomy" id="3711"/>
    <lineage>
        <taxon>Eukaryota</taxon>
        <taxon>Viridiplantae</taxon>
        <taxon>Streptophyta</taxon>
        <taxon>Embryophyta</taxon>
        <taxon>Tracheophyta</taxon>
        <taxon>Spermatophyta</taxon>
        <taxon>Magnoliopsida</taxon>
        <taxon>eudicotyledons</taxon>
        <taxon>Gunneridae</taxon>
        <taxon>Pentapetalae</taxon>
        <taxon>rosids</taxon>
        <taxon>malvids</taxon>
        <taxon>Brassicales</taxon>
        <taxon>Brassicaceae</taxon>
        <taxon>Brassiceae</taxon>
        <taxon>Brassica</taxon>
    </lineage>
</organism>
<dbReference type="Gramene" id="A04p10490.2_BraZ1">
    <property type="protein sequence ID" value="A04p10490.2_BraZ1.CDS"/>
    <property type="gene ID" value="A04g10490.2_BraZ1"/>
</dbReference>
<dbReference type="EMBL" id="LS974620">
    <property type="protein sequence ID" value="CAG7906148.1"/>
    <property type="molecule type" value="Genomic_DNA"/>
</dbReference>
<dbReference type="AlphaFoldDB" id="A0A8D9HUJ5"/>
<dbReference type="Proteomes" id="UP000694005">
    <property type="component" value="Chromosome A04"/>
</dbReference>
<accession>A0A8D9HUJ5</accession>
<proteinExistence type="predicted"/>
<protein>
    <submittedName>
        <fullName evidence="1">Uncharacterized protein</fullName>
    </submittedName>
</protein>
<name>A0A8D9HUJ5_BRACM</name>